<keyword evidence="4" id="KW-0067">ATP-binding</keyword>
<evidence type="ECO:0000256" key="4">
    <source>
        <dbReference type="ARBA" id="ARBA00022840"/>
    </source>
</evidence>
<keyword evidence="3" id="KW-0547">Nucleotide-binding</keyword>
<proteinExistence type="inferred from homology"/>
<dbReference type="InterPro" id="IPR036388">
    <property type="entry name" value="WH-like_DNA-bd_sf"/>
</dbReference>
<keyword evidence="7" id="KW-1185">Reference proteome</keyword>
<dbReference type="InterPro" id="IPR049945">
    <property type="entry name" value="AAA_22"/>
</dbReference>
<feature type="domain" description="AAA+ ATPase" evidence="5">
    <location>
        <begin position="44"/>
        <end position="187"/>
    </location>
</feature>
<dbReference type="RefSeq" id="WP_159662289.1">
    <property type="nucleotide sequence ID" value="NZ_WUUS01000001.1"/>
</dbReference>
<dbReference type="GO" id="GO:0006260">
    <property type="term" value="P:DNA replication"/>
    <property type="evidence" value="ECO:0007669"/>
    <property type="project" value="UniProtKB-KW"/>
</dbReference>
<reference evidence="6 7" key="1">
    <citation type="submission" date="2019-12" db="EMBL/GenBank/DDBJ databases">
        <title>Isolation and characterization of three novel carbon monoxide-oxidizing members of Halobacteria from salione crusts and soils.</title>
        <authorList>
            <person name="Myers M.R."/>
            <person name="King G.M."/>
        </authorList>
    </citation>
    <scope>NUCLEOTIDE SEQUENCE [LARGE SCALE GENOMIC DNA]</scope>
    <source>
        <strain evidence="6 7">WSA2</strain>
    </source>
</reference>
<dbReference type="Gene3D" id="3.40.50.300">
    <property type="entry name" value="P-loop containing nucleotide triphosphate hydrolases"/>
    <property type="match status" value="1"/>
</dbReference>
<evidence type="ECO:0000256" key="3">
    <source>
        <dbReference type="ARBA" id="ARBA00022741"/>
    </source>
</evidence>
<comment type="caution">
    <text evidence="6">The sequence shown here is derived from an EMBL/GenBank/DDBJ whole genome shotgun (WGS) entry which is preliminary data.</text>
</comment>
<evidence type="ECO:0000313" key="6">
    <source>
        <dbReference type="EMBL" id="MXR39816.1"/>
    </source>
</evidence>
<dbReference type="AlphaFoldDB" id="A0A6B0SQE8"/>
<protein>
    <submittedName>
        <fullName evidence="6">AAA family ATPase</fullName>
    </submittedName>
</protein>
<dbReference type="Proteomes" id="UP000437065">
    <property type="component" value="Unassembled WGS sequence"/>
</dbReference>
<comment type="similarity">
    <text evidence="1">Belongs to the CDC6/cdc18 family.</text>
</comment>
<evidence type="ECO:0000256" key="2">
    <source>
        <dbReference type="ARBA" id="ARBA00022705"/>
    </source>
</evidence>
<name>A0A6B0SQE8_9EURY</name>
<sequence>MARGVTASVPRVLELDRVPERMPHRDAALGQLANALDPLRSDRPAYPICISGPTGAGKTALSRFAVTELRRETAVNTAHVDCLRTRSRAAILEEALVDADLKTRSSPKANAASSYLAQIEDADSPIVLTLDEAEHIEDEHLPHVLFETDGVTPIFVVHEYERFAARLDSATASRLRTGPHIELDRYSQRELVDILQARVDAGDLSGITGGTLEVIADTAAGNAREAISILREAYVEGEARDERVTPALIGDVREPAMESIRRYNVERLDTPHRLLKHMIDDAGKIRAGDLADLFEVEYPDADGRDRRRYLNVLVRYGCIRKQGSGRGTRYLSISGSEDA</sequence>
<gene>
    <name evidence="6" type="ORF">GRX01_00370</name>
</gene>
<accession>A0A6B0SQE8</accession>
<dbReference type="OrthoDB" id="270161at2157"/>
<dbReference type="Pfam" id="PF13401">
    <property type="entry name" value="AAA_22"/>
    <property type="match status" value="1"/>
</dbReference>
<organism evidence="6 7">
    <name type="scientific">Halobaculum saliterrae</name>
    <dbReference type="NCBI Taxonomy" id="2073113"/>
    <lineage>
        <taxon>Archaea</taxon>
        <taxon>Methanobacteriati</taxon>
        <taxon>Methanobacteriota</taxon>
        <taxon>Stenosarchaea group</taxon>
        <taxon>Halobacteria</taxon>
        <taxon>Halobacteriales</taxon>
        <taxon>Haloferacaceae</taxon>
        <taxon>Halobaculum</taxon>
    </lineage>
</organism>
<evidence type="ECO:0000256" key="1">
    <source>
        <dbReference type="ARBA" id="ARBA00006184"/>
    </source>
</evidence>
<dbReference type="SUPFAM" id="SSF52540">
    <property type="entry name" value="P-loop containing nucleoside triphosphate hydrolases"/>
    <property type="match status" value="1"/>
</dbReference>
<dbReference type="InterPro" id="IPR003593">
    <property type="entry name" value="AAA+_ATPase"/>
</dbReference>
<dbReference type="PANTHER" id="PTHR10763:SF22">
    <property type="entry name" value="ORC1-TYPE DNA REPLICATION PROTEIN"/>
    <property type="match status" value="1"/>
</dbReference>
<dbReference type="GO" id="GO:0005524">
    <property type="term" value="F:ATP binding"/>
    <property type="evidence" value="ECO:0007669"/>
    <property type="project" value="UniProtKB-KW"/>
</dbReference>
<dbReference type="SMART" id="SM00382">
    <property type="entry name" value="AAA"/>
    <property type="match status" value="1"/>
</dbReference>
<dbReference type="InterPro" id="IPR050311">
    <property type="entry name" value="ORC1/CDC6"/>
</dbReference>
<evidence type="ECO:0000259" key="5">
    <source>
        <dbReference type="SMART" id="SM00382"/>
    </source>
</evidence>
<dbReference type="InterPro" id="IPR027417">
    <property type="entry name" value="P-loop_NTPase"/>
</dbReference>
<evidence type="ECO:0000313" key="7">
    <source>
        <dbReference type="Proteomes" id="UP000437065"/>
    </source>
</evidence>
<dbReference type="Gene3D" id="1.10.10.10">
    <property type="entry name" value="Winged helix-like DNA-binding domain superfamily/Winged helix DNA-binding domain"/>
    <property type="match status" value="1"/>
</dbReference>
<dbReference type="EMBL" id="WUUS01000001">
    <property type="protein sequence ID" value="MXR39816.1"/>
    <property type="molecule type" value="Genomic_DNA"/>
</dbReference>
<keyword evidence="2" id="KW-0235">DNA replication</keyword>
<dbReference type="PANTHER" id="PTHR10763">
    <property type="entry name" value="CELL DIVISION CONTROL PROTEIN 6-RELATED"/>
    <property type="match status" value="1"/>
</dbReference>
<dbReference type="GO" id="GO:0016887">
    <property type="term" value="F:ATP hydrolysis activity"/>
    <property type="evidence" value="ECO:0007669"/>
    <property type="project" value="InterPro"/>
</dbReference>
<dbReference type="Gene3D" id="1.10.8.60">
    <property type="match status" value="1"/>
</dbReference>